<comment type="caution">
    <text evidence="1">The sequence shown here is derived from an EMBL/GenBank/DDBJ whole genome shotgun (WGS) entry which is preliminary data.</text>
</comment>
<dbReference type="Proteomes" id="UP001163046">
    <property type="component" value="Unassembled WGS sequence"/>
</dbReference>
<name>A0A9W9ZNX6_9CNID</name>
<keyword evidence="2" id="KW-1185">Reference proteome</keyword>
<dbReference type="EMBL" id="MU825882">
    <property type="protein sequence ID" value="KAJ7385192.1"/>
    <property type="molecule type" value="Genomic_DNA"/>
</dbReference>
<dbReference type="AlphaFoldDB" id="A0A9W9ZNX6"/>
<organism evidence="1 2">
    <name type="scientific">Desmophyllum pertusum</name>
    <dbReference type="NCBI Taxonomy" id="174260"/>
    <lineage>
        <taxon>Eukaryota</taxon>
        <taxon>Metazoa</taxon>
        <taxon>Cnidaria</taxon>
        <taxon>Anthozoa</taxon>
        <taxon>Hexacorallia</taxon>
        <taxon>Scleractinia</taxon>
        <taxon>Caryophylliina</taxon>
        <taxon>Caryophylliidae</taxon>
        <taxon>Desmophyllum</taxon>
    </lineage>
</organism>
<proteinExistence type="predicted"/>
<protein>
    <submittedName>
        <fullName evidence="1">Uncharacterized protein</fullName>
    </submittedName>
</protein>
<evidence type="ECO:0000313" key="2">
    <source>
        <dbReference type="Proteomes" id="UP001163046"/>
    </source>
</evidence>
<sequence length="128" mass="14414">MTTFIDIPRMRLQFLKDLEFEKELQTKNDDTQVSIILDKEQVKIVGPAETIPKVSVAVYQAVANMKEINLEMSQIAITMLRGRQGQAFMKDQFSANNLQAALSFDVENKANVVVVMGLNTDVLKKLPI</sequence>
<reference evidence="1" key="1">
    <citation type="submission" date="2023-01" db="EMBL/GenBank/DDBJ databases">
        <title>Genome assembly of the deep-sea coral Lophelia pertusa.</title>
        <authorList>
            <person name="Herrera S."/>
            <person name="Cordes E."/>
        </authorList>
    </citation>
    <scope>NUCLEOTIDE SEQUENCE</scope>
    <source>
        <strain evidence="1">USNM1676648</strain>
        <tissue evidence="1">Polyp</tissue>
    </source>
</reference>
<evidence type="ECO:0000313" key="1">
    <source>
        <dbReference type="EMBL" id="KAJ7385192.1"/>
    </source>
</evidence>
<accession>A0A9W9ZNX6</accession>
<gene>
    <name evidence="1" type="ORF">OS493_017569</name>
</gene>